<evidence type="ECO:0000313" key="1">
    <source>
        <dbReference type="EMBL" id="EDN76306.1"/>
    </source>
</evidence>
<dbReference type="EMBL" id="AAYG02000031">
    <property type="protein sequence ID" value="EDN76306.1"/>
    <property type="molecule type" value="Genomic_DNA"/>
</dbReference>
<protein>
    <submittedName>
        <fullName evidence="1">Uncharacterized protein</fullName>
    </submittedName>
</protein>
<reference evidence="1 2" key="1">
    <citation type="submission" date="2007-04" db="EMBL/GenBank/DDBJ databases">
        <authorList>
            <person name="Fulton L."/>
            <person name="Clifton S."/>
            <person name="Fulton B."/>
            <person name="Xu J."/>
            <person name="Minx P."/>
            <person name="Pepin K.H."/>
            <person name="Johnson M."/>
            <person name="Thiruvilangam P."/>
            <person name="Bhonagiri V."/>
            <person name="Nash W.E."/>
            <person name="Mardis E.R."/>
            <person name="Wilson R.K."/>
        </authorList>
    </citation>
    <scope>NUCLEOTIDE SEQUENCE [LARGE SCALE GENOMIC DNA]</scope>
    <source>
        <strain evidence="1 2">ATCC 29149</strain>
    </source>
</reference>
<organism evidence="1 2">
    <name type="scientific">Mediterraneibacter gnavus (strain ATCC 29149 / DSM 114966 / JCM 6515 / VPI C7-9)</name>
    <name type="common">Ruminococcus gnavus</name>
    <dbReference type="NCBI Taxonomy" id="411470"/>
    <lineage>
        <taxon>Bacteria</taxon>
        <taxon>Bacillati</taxon>
        <taxon>Bacillota</taxon>
        <taxon>Clostridia</taxon>
        <taxon>Lachnospirales</taxon>
        <taxon>Lachnospiraceae</taxon>
        <taxon>Mediterraneibacter</taxon>
    </lineage>
</organism>
<dbReference type="Proteomes" id="UP000004410">
    <property type="component" value="Unassembled WGS sequence"/>
</dbReference>
<evidence type="ECO:0000313" key="2">
    <source>
        <dbReference type="Proteomes" id="UP000004410"/>
    </source>
</evidence>
<dbReference type="AlphaFoldDB" id="A7B744"/>
<name>A7B744_MEDG7</name>
<sequence>MSSALCRKAWGTVLWYGKFGFGGRCLNKIFAGRTVLVTVHTIPHLSMRNRRACALQFWTDLQKIFSMLQ</sequence>
<accession>A7B744</accession>
<proteinExistence type="predicted"/>
<reference evidence="1 2" key="2">
    <citation type="submission" date="2007-06" db="EMBL/GenBank/DDBJ databases">
        <title>Draft genome sequence of Ruminococcus gnavus (ATCC 29149).</title>
        <authorList>
            <person name="Sudarsanam P."/>
            <person name="Ley R."/>
            <person name="Guruge J."/>
            <person name="Turnbaugh P.J."/>
            <person name="Mahowald M."/>
            <person name="Liep D."/>
            <person name="Gordon J."/>
        </authorList>
    </citation>
    <scope>NUCLEOTIDE SEQUENCE [LARGE SCALE GENOMIC DNA]</scope>
    <source>
        <strain evidence="1 2">ATCC 29149</strain>
    </source>
</reference>
<comment type="caution">
    <text evidence="1">The sequence shown here is derived from an EMBL/GenBank/DDBJ whole genome shotgun (WGS) entry which is preliminary data.</text>
</comment>
<gene>
    <name evidence="1" type="ORF">RUMGNA_03410</name>
</gene>
<dbReference type="PaxDb" id="411470-RUMGNA_03410"/>